<feature type="transmembrane region" description="Helical" evidence="7">
    <location>
        <begin position="20"/>
        <end position="46"/>
    </location>
</feature>
<keyword evidence="5 7" id="KW-0472">Membrane</keyword>
<dbReference type="EMBL" id="SGWZ01000001">
    <property type="protein sequence ID" value="RZS73953.1"/>
    <property type="molecule type" value="Genomic_DNA"/>
</dbReference>
<keyword evidence="6" id="KW-0653">Protein transport</keyword>
<dbReference type="RefSeq" id="WP_068366349.1">
    <property type="nucleotide sequence ID" value="NZ_CBCSEB010000007.1"/>
</dbReference>
<evidence type="ECO:0000313" key="9">
    <source>
        <dbReference type="EMBL" id="KKO72867.1"/>
    </source>
</evidence>
<proteinExistence type="inferred from homology"/>
<feature type="transmembrane region" description="Helical" evidence="7">
    <location>
        <begin position="121"/>
        <end position="144"/>
    </location>
</feature>
<dbReference type="AlphaFoldDB" id="A0A171KVF0"/>
<accession>A0A171KVF0</accession>
<dbReference type="GO" id="GO:0005886">
    <property type="term" value="C:plasma membrane"/>
    <property type="evidence" value="ECO:0007669"/>
    <property type="project" value="UniProtKB-SubCell"/>
</dbReference>
<sequence>MMGAPSLETGLYEISRVLLWPVLVLILAALAYSLFALGGFLAEWLARLRGRHQSLLRRRWEAQEQQWATDDMELWIMKRLECLRMVSRVAPMLGLIATMIPMGPALLALGSGDTATVGRNMVVSFAAVILALAGASIAFFLLTIRRRWLLEELREIEKNGKPHSAAGAVGEG</sequence>
<dbReference type="Proteomes" id="UP000292039">
    <property type="component" value="Unassembled WGS sequence"/>
</dbReference>
<dbReference type="GO" id="GO:0015031">
    <property type="term" value="P:protein transport"/>
    <property type="evidence" value="ECO:0007669"/>
    <property type="project" value="UniProtKB-KW"/>
</dbReference>
<evidence type="ECO:0000259" key="8">
    <source>
        <dbReference type="Pfam" id="PF01618"/>
    </source>
</evidence>
<comment type="subcellular location">
    <subcellularLocation>
        <location evidence="1">Cell membrane</location>
        <topology evidence="1">Multi-pass membrane protein</topology>
    </subcellularLocation>
    <subcellularLocation>
        <location evidence="6">Membrane</location>
        <topology evidence="6">Multi-pass membrane protein</topology>
    </subcellularLocation>
</comment>
<evidence type="ECO:0000313" key="11">
    <source>
        <dbReference type="Proteomes" id="UP000078084"/>
    </source>
</evidence>
<organism evidence="9 11">
    <name type="scientific">Kerstersia gyiorum</name>
    <dbReference type="NCBI Taxonomy" id="206506"/>
    <lineage>
        <taxon>Bacteria</taxon>
        <taxon>Pseudomonadati</taxon>
        <taxon>Pseudomonadota</taxon>
        <taxon>Betaproteobacteria</taxon>
        <taxon>Burkholderiales</taxon>
        <taxon>Alcaligenaceae</taxon>
        <taxon>Kerstersia</taxon>
    </lineage>
</organism>
<evidence type="ECO:0000256" key="7">
    <source>
        <dbReference type="SAM" id="Phobius"/>
    </source>
</evidence>
<keyword evidence="6" id="KW-0813">Transport</keyword>
<keyword evidence="4 7" id="KW-1133">Transmembrane helix</keyword>
<evidence type="ECO:0000256" key="3">
    <source>
        <dbReference type="ARBA" id="ARBA00022692"/>
    </source>
</evidence>
<protein>
    <submittedName>
        <fullName evidence="9">Biopolymer transporter ExbD</fullName>
    </submittedName>
    <submittedName>
        <fullName evidence="10">Outer membrane transport energization protein ExbB</fullName>
    </submittedName>
</protein>
<evidence type="ECO:0000256" key="2">
    <source>
        <dbReference type="ARBA" id="ARBA00022475"/>
    </source>
</evidence>
<evidence type="ECO:0000313" key="10">
    <source>
        <dbReference type="EMBL" id="RZS73953.1"/>
    </source>
</evidence>
<name>A0A171KVF0_9BURK</name>
<dbReference type="Proteomes" id="UP000078084">
    <property type="component" value="Unassembled WGS sequence"/>
</dbReference>
<feature type="domain" description="MotA/TolQ/ExbB proton channel" evidence="8">
    <location>
        <begin position="70"/>
        <end position="156"/>
    </location>
</feature>
<evidence type="ECO:0000256" key="1">
    <source>
        <dbReference type="ARBA" id="ARBA00004651"/>
    </source>
</evidence>
<evidence type="ECO:0000256" key="6">
    <source>
        <dbReference type="RuleBase" id="RU004057"/>
    </source>
</evidence>
<keyword evidence="2" id="KW-1003">Cell membrane</keyword>
<dbReference type="EMBL" id="LBNE01000001">
    <property type="protein sequence ID" value="KKO72867.1"/>
    <property type="molecule type" value="Genomic_DNA"/>
</dbReference>
<gene>
    <name evidence="9" type="ORF">AAV32_00440</name>
    <name evidence="10" type="ORF">EV679_1162</name>
</gene>
<dbReference type="InterPro" id="IPR002898">
    <property type="entry name" value="MotA_ExbB_proton_chnl"/>
</dbReference>
<comment type="similarity">
    <text evidence="6">Belongs to the exbB/tolQ family.</text>
</comment>
<evidence type="ECO:0000256" key="4">
    <source>
        <dbReference type="ARBA" id="ARBA00022989"/>
    </source>
</evidence>
<dbReference type="GeneID" id="99727337"/>
<keyword evidence="3 7" id="KW-0812">Transmembrane</keyword>
<evidence type="ECO:0000313" key="12">
    <source>
        <dbReference type="Proteomes" id="UP000292039"/>
    </source>
</evidence>
<reference evidence="10 12" key="2">
    <citation type="submission" date="2019-02" db="EMBL/GenBank/DDBJ databases">
        <title>Genomic Encyclopedia of Type Strains, Phase IV (KMG-IV): sequencing the most valuable type-strain genomes for metagenomic binning, comparative biology and taxonomic classification.</title>
        <authorList>
            <person name="Goeker M."/>
        </authorList>
    </citation>
    <scope>NUCLEOTIDE SEQUENCE [LARGE SCALE GENOMIC DNA]</scope>
    <source>
        <strain evidence="10 12">DSM 16618</strain>
    </source>
</reference>
<reference evidence="9 11" key="1">
    <citation type="submission" date="2015-04" db="EMBL/GenBank/DDBJ databases">
        <title>Genome sequence of Kerstersia gyiorum CG1.</title>
        <authorList>
            <person name="Greninger A.L."/>
            <person name="Kozyreva V."/>
            <person name="Chaturvedi V."/>
        </authorList>
    </citation>
    <scope>NUCLEOTIDE SEQUENCE [LARGE SCALE GENOMIC DNA]</scope>
    <source>
        <strain evidence="9 11">CG1</strain>
    </source>
</reference>
<evidence type="ECO:0000256" key="5">
    <source>
        <dbReference type="ARBA" id="ARBA00023136"/>
    </source>
</evidence>
<dbReference type="STRING" id="206506.AAV32_00440"/>
<dbReference type="Pfam" id="PF01618">
    <property type="entry name" value="MotA_ExbB"/>
    <property type="match status" value="1"/>
</dbReference>
<feature type="transmembrane region" description="Helical" evidence="7">
    <location>
        <begin position="89"/>
        <end position="109"/>
    </location>
</feature>
<dbReference type="PATRIC" id="fig|206506.3.peg.118"/>
<keyword evidence="11" id="KW-1185">Reference proteome</keyword>
<comment type="caution">
    <text evidence="9">The sequence shown here is derived from an EMBL/GenBank/DDBJ whole genome shotgun (WGS) entry which is preliminary data.</text>
</comment>